<evidence type="ECO:0000313" key="3">
    <source>
        <dbReference type="Proteomes" id="UP000305729"/>
    </source>
</evidence>
<dbReference type="InterPro" id="IPR029058">
    <property type="entry name" value="AB_hydrolase_fold"/>
</dbReference>
<dbReference type="SUPFAM" id="SSF53474">
    <property type="entry name" value="alpha/beta-Hydrolases"/>
    <property type="match status" value="1"/>
</dbReference>
<proteinExistence type="predicted"/>
<evidence type="ECO:0000313" key="2">
    <source>
        <dbReference type="EMBL" id="QPB82445.1"/>
    </source>
</evidence>
<accession>A0A5S3UPA0</accession>
<dbReference type="EMBL" id="CP045429">
    <property type="protein sequence ID" value="QPB82445.1"/>
    <property type="molecule type" value="Genomic_DNA"/>
</dbReference>
<dbReference type="RefSeq" id="WP_138539857.1">
    <property type="nucleotide sequence ID" value="NZ_CP045429.1"/>
</dbReference>
<organism evidence="2 3">
    <name type="scientific">Pseudoalteromonas rubra</name>
    <dbReference type="NCBI Taxonomy" id="43658"/>
    <lineage>
        <taxon>Bacteria</taxon>
        <taxon>Pseudomonadati</taxon>
        <taxon>Pseudomonadota</taxon>
        <taxon>Gammaproteobacteria</taxon>
        <taxon>Alteromonadales</taxon>
        <taxon>Pseudoalteromonadaceae</taxon>
        <taxon>Pseudoalteromonas</taxon>
    </lineage>
</organism>
<gene>
    <name evidence="2" type="ORF">CWC22_005365</name>
</gene>
<reference evidence="2 3" key="1">
    <citation type="submission" date="2019-10" db="EMBL/GenBank/DDBJ databases">
        <title>Pseudoalteromonas rubra S4059.</title>
        <authorList>
            <person name="Paulsen S."/>
            <person name="Wang X."/>
        </authorList>
    </citation>
    <scope>NUCLEOTIDE SEQUENCE [LARGE SCALE GENOMIC DNA]</scope>
    <source>
        <strain evidence="2 3">S4059</strain>
    </source>
</reference>
<dbReference type="Proteomes" id="UP000305729">
    <property type="component" value="Chromosome 1"/>
</dbReference>
<protein>
    <recommendedName>
        <fullName evidence="1">GPI inositol-deacylase PGAP1-like alpha/beta domain-containing protein</fullName>
    </recommendedName>
</protein>
<name>A0A5S3UPA0_9GAMM</name>
<dbReference type="InterPro" id="IPR012908">
    <property type="entry name" value="PGAP1-ab_dom-like"/>
</dbReference>
<evidence type="ECO:0000259" key="1">
    <source>
        <dbReference type="Pfam" id="PF07819"/>
    </source>
</evidence>
<dbReference type="AlphaFoldDB" id="A0A5S3UPA0"/>
<dbReference type="Pfam" id="PF07819">
    <property type="entry name" value="PGAP1"/>
    <property type="match status" value="1"/>
</dbReference>
<dbReference type="Gene3D" id="3.40.50.1820">
    <property type="entry name" value="alpha/beta hydrolase"/>
    <property type="match status" value="1"/>
</dbReference>
<feature type="domain" description="GPI inositol-deacylase PGAP1-like alpha/beta" evidence="1">
    <location>
        <begin position="125"/>
        <end position="222"/>
    </location>
</feature>
<sequence length="543" mass="60409">MFYKLKLALLSMAAFLASADAFALFNSSKTSLPQSCYNINYALNANGCILSSTRSYAGKRGSMQLKLYTNDSGAQAYDQPIIVVAPYPGALLAVNNNSEAIYQDLDLVFRNAFMGASPSEIKARYPNSDIFLFAYEYEQGKRFGSGDHIQLNAFTVLQGIEMINEANQTNNHKPSISVLGTSLGGVVSKYAIGYAHKYGIETNIRTWVTIDSPLKGANIPLAYQRLPLFIDSMLDDFGSIGVISLSTFDFLTSALDYTPLFFLELSELTSEAKRAIRDIRSMVQVSYENIHSTSSKQLLINHIVDKNGSYRSTLLRELNSMPLPNDIRKVVFTNTSLVNSYNTPSNWNASKFIVAPHSGNPGELEAADFTFKENTPNGNRNESLFKSYTRVDRPFGNDKHVKEDTKLNEFPYYQYVNSAPGTNIGLTRSMLNTINNNILEATPSHPAYARCHNCQEPNFIPTFSALDIDPAVYGTDLNRLKGASHSETLQKLEAASPFDRIHHVNSRTHDYEFNASDMSKLDSELQGRHDLAYLIPVISNLLN</sequence>
<dbReference type="GO" id="GO:0016788">
    <property type="term" value="F:hydrolase activity, acting on ester bonds"/>
    <property type="evidence" value="ECO:0007669"/>
    <property type="project" value="InterPro"/>
</dbReference>